<sequence>MVGVADPNKDSTVVIVLGASGDLAFKKTYPALFGLFKNGFVPPHVQIIGYARSHIELDDFRKRVSSRIKTNNDEEKKLLDEFLKKCTYVSGQYDKPEGFQKLNAAAEEVEKKYQGQKHRVFYMALPPSVFIPASEGLRQNAYSKNGSNRLVVEKPFGKDLESSKELAAALAAHWQEDEIYRIDHYLGKEMVKNLMILRFANVFLGAAWDRFHIHNVQITFKEPIGTEGRGGYFDEFGIIRDIMQNHLLQILTIVAMEKPVTLDAEDVRNEKVKVLRAIAPLTVDDVLLGQYTGSKDGKEPGYLDDPGVPKDSVTPTFAAAVFYINNERWDGVPFILKCGKALNEHKTEVRIQFQDVAGNIYPGVERNELVIRVQPKEAVYLKLNNKQPGLSSNAVMSELDLSYSKRYSDVKIPDAYESLILDVLKGDKANFVRDDELDAAWKIFTPLLHKIEREKVKPEPYEFGARGPASLNSWVEGHGYARTKGYSWTPGKL</sequence>
<dbReference type="Gene3D" id="3.40.50.720">
    <property type="entry name" value="NAD(P)-binding Rossmann-like Domain"/>
    <property type="match status" value="1"/>
</dbReference>
<dbReference type="GO" id="GO:0005829">
    <property type="term" value="C:cytosol"/>
    <property type="evidence" value="ECO:0007669"/>
    <property type="project" value="TreeGrafter"/>
</dbReference>
<dbReference type="HAMAP" id="MF_00966">
    <property type="entry name" value="G6PD"/>
    <property type="match status" value="1"/>
</dbReference>
<dbReference type="PANTHER" id="PTHR23429">
    <property type="entry name" value="GLUCOSE-6-PHOSPHATE 1-DEHYDROGENASE G6PD"/>
    <property type="match status" value="1"/>
</dbReference>
<dbReference type="InterPro" id="IPR022675">
    <property type="entry name" value="G6P_DH_C"/>
</dbReference>
<dbReference type="GO" id="GO:0050661">
    <property type="term" value="F:NADP binding"/>
    <property type="evidence" value="ECO:0007669"/>
    <property type="project" value="InterPro"/>
</dbReference>
<dbReference type="EC" id="1.1.1.49" evidence="3 9"/>
<dbReference type="Pfam" id="PF02781">
    <property type="entry name" value="G6PD_C"/>
    <property type="match status" value="1"/>
</dbReference>
<evidence type="ECO:0000256" key="1">
    <source>
        <dbReference type="ARBA" id="ARBA00004937"/>
    </source>
</evidence>
<dbReference type="GO" id="GO:0006006">
    <property type="term" value="P:glucose metabolic process"/>
    <property type="evidence" value="ECO:0007669"/>
    <property type="project" value="UniProtKB-KW"/>
</dbReference>
<comment type="pathway">
    <text evidence="1 9">Carbohydrate degradation; pentose phosphate pathway; D-ribulose 5-phosphate from D-glucose 6-phosphate (oxidative stage): step 1/3.</text>
</comment>
<comment type="caution">
    <text evidence="12">The sequence shown here is derived from an EMBL/GenBank/DDBJ whole genome shotgun (WGS) entry which is preliminary data.</text>
</comment>
<dbReference type="InterPro" id="IPR022674">
    <property type="entry name" value="G6P_DH_NAD-bd"/>
</dbReference>
<name>A0AAD5S9T2_9FUNG</name>
<organism evidence="12 13">
    <name type="scientific">Rhizophlyctis rosea</name>
    <dbReference type="NCBI Taxonomy" id="64517"/>
    <lineage>
        <taxon>Eukaryota</taxon>
        <taxon>Fungi</taxon>
        <taxon>Fungi incertae sedis</taxon>
        <taxon>Chytridiomycota</taxon>
        <taxon>Chytridiomycota incertae sedis</taxon>
        <taxon>Chytridiomycetes</taxon>
        <taxon>Rhizophlyctidales</taxon>
        <taxon>Rhizophlyctidaceae</taxon>
        <taxon>Rhizophlyctis</taxon>
    </lineage>
</organism>
<evidence type="ECO:0000256" key="9">
    <source>
        <dbReference type="RuleBase" id="RU362120"/>
    </source>
</evidence>
<comment type="similarity">
    <text evidence="2 9">Belongs to the glucose-6-phosphate dehydrogenase family.</text>
</comment>
<keyword evidence="6 9" id="KW-0521">NADP</keyword>
<evidence type="ECO:0000259" key="10">
    <source>
        <dbReference type="Pfam" id="PF00479"/>
    </source>
</evidence>
<evidence type="ECO:0000256" key="6">
    <source>
        <dbReference type="ARBA" id="ARBA00022857"/>
    </source>
</evidence>
<dbReference type="PROSITE" id="PS00069">
    <property type="entry name" value="G6P_DEHYDROGENASE"/>
    <property type="match status" value="1"/>
</dbReference>
<accession>A0AAD5S9T2</accession>
<keyword evidence="13" id="KW-1185">Reference proteome</keyword>
<gene>
    <name evidence="12" type="primary">ZWF1_2</name>
    <name evidence="12" type="ORF">HK097_008915</name>
</gene>
<dbReference type="InterPro" id="IPR036291">
    <property type="entry name" value="NAD(P)-bd_dom_sf"/>
</dbReference>
<dbReference type="PIRSF" id="PIRSF000110">
    <property type="entry name" value="G6PD"/>
    <property type="match status" value="1"/>
</dbReference>
<evidence type="ECO:0000256" key="3">
    <source>
        <dbReference type="ARBA" id="ARBA00013019"/>
    </source>
</evidence>
<dbReference type="Pfam" id="PF00479">
    <property type="entry name" value="G6PD_N"/>
    <property type="match status" value="1"/>
</dbReference>
<dbReference type="InterPro" id="IPR001282">
    <property type="entry name" value="G6P_DH"/>
</dbReference>
<dbReference type="InterPro" id="IPR019796">
    <property type="entry name" value="G6P_DH_AS"/>
</dbReference>
<dbReference type="EMBL" id="JADGJD010000553">
    <property type="protein sequence ID" value="KAJ3050110.1"/>
    <property type="molecule type" value="Genomic_DNA"/>
</dbReference>
<dbReference type="Gene3D" id="3.30.360.10">
    <property type="entry name" value="Dihydrodipicolinate Reductase, domain 2"/>
    <property type="match status" value="1"/>
</dbReference>
<dbReference type="SUPFAM" id="SSF51735">
    <property type="entry name" value="NAD(P)-binding Rossmann-fold domains"/>
    <property type="match status" value="1"/>
</dbReference>
<dbReference type="GO" id="GO:0004345">
    <property type="term" value="F:glucose-6-phosphate dehydrogenase activity"/>
    <property type="evidence" value="ECO:0007669"/>
    <property type="project" value="UniProtKB-EC"/>
</dbReference>
<dbReference type="GO" id="GO:0009051">
    <property type="term" value="P:pentose-phosphate shunt, oxidative branch"/>
    <property type="evidence" value="ECO:0007669"/>
    <property type="project" value="TreeGrafter"/>
</dbReference>
<feature type="domain" description="Glucose-6-phosphate dehydrogenase NAD-binding" evidence="10">
    <location>
        <begin position="15"/>
        <end position="193"/>
    </location>
</feature>
<keyword evidence="8 9" id="KW-0119">Carbohydrate metabolism</keyword>
<evidence type="ECO:0000256" key="4">
    <source>
        <dbReference type="ARBA" id="ARBA00020444"/>
    </source>
</evidence>
<dbReference type="FunFam" id="3.40.50.720:FF:000111">
    <property type="entry name" value="Glucose-6-phosphate 1-dehydrogenase"/>
    <property type="match status" value="1"/>
</dbReference>
<evidence type="ECO:0000259" key="11">
    <source>
        <dbReference type="Pfam" id="PF02781"/>
    </source>
</evidence>
<dbReference type="SUPFAM" id="SSF55347">
    <property type="entry name" value="Glyceraldehyde-3-phosphate dehydrogenase-like, C-terminal domain"/>
    <property type="match status" value="1"/>
</dbReference>
<dbReference type="FunFam" id="3.30.360.10:FF:000018">
    <property type="entry name" value="Glucose-6-phosphate 1-dehydrogenase"/>
    <property type="match status" value="1"/>
</dbReference>
<dbReference type="NCBIfam" id="TIGR00871">
    <property type="entry name" value="zwf"/>
    <property type="match status" value="1"/>
</dbReference>
<evidence type="ECO:0000256" key="7">
    <source>
        <dbReference type="ARBA" id="ARBA00023002"/>
    </source>
</evidence>
<keyword evidence="5 9" id="KW-0313">Glucose metabolism</keyword>
<feature type="domain" description="Glucose-6-phosphate dehydrogenase C-terminal" evidence="11">
    <location>
        <begin position="195"/>
        <end position="480"/>
    </location>
</feature>
<evidence type="ECO:0000256" key="8">
    <source>
        <dbReference type="ARBA" id="ARBA00023277"/>
    </source>
</evidence>
<dbReference type="AlphaFoldDB" id="A0AAD5S9T2"/>
<evidence type="ECO:0000313" key="13">
    <source>
        <dbReference type="Proteomes" id="UP001212841"/>
    </source>
</evidence>
<reference evidence="12" key="1">
    <citation type="submission" date="2020-05" db="EMBL/GenBank/DDBJ databases">
        <title>Phylogenomic resolution of chytrid fungi.</title>
        <authorList>
            <person name="Stajich J.E."/>
            <person name="Amses K."/>
            <person name="Simmons R."/>
            <person name="Seto K."/>
            <person name="Myers J."/>
            <person name="Bonds A."/>
            <person name="Quandt C.A."/>
            <person name="Barry K."/>
            <person name="Liu P."/>
            <person name="Grigoriev I."/>
            <person name="Longcore J.E."/>
            <person name="James T.Y."/>
        </authorList>
    </citation>
    <scope>NUCLEOTIDE SEQUENCE</scope>
    <source>
        <strain evidence="12">JEL0318</strain>
    </source>
</reference>
<comment type="function">
    <text evidence="9">Catalyzes the rate-limiting step of the oxidative pentose-phosphate pathway, which represents a route for the dissimilation of carbohydrates besides glycolysis.</text>
</comment>
<protein>
    <recommendedName>
        <fullName evidence="4 9">Glucose-6-phosphate 1-dehydrogenase</fullName>
        <ecNumber evidence="3 9">1.1.1.49</ecNumber>
    </recommendedName>
</protein>
<dbReference type="PANTHER" id="PTHR23429:SF0">
    <property type="entry name" value="GLUCOSE-6-PHOSPHATE 1-DEHYDROGENASE"/>
    <property type="match status" value="1"/>
</dbReference>
<evidence type="ECO:0000256" key="2">
    <source>
        <dbReference type="ARBA" id="ARBA00009975"/>
    </source>
</evidence>
<comment type="catalytic activity">
    <reaction evidence="9">
        <text>D-glucose 6-phosphate + NADP(+) = 6-phospho-D-glucono-1,5-lactone + NADPH + H(+)</text>
        <dbReference type="Rhea" id="RHEA:15841"/>
        <dbReference type="ChEBI" id="CHEBI:15378"/>
        <dbReference type="ChEBI" id="CHEBI:57783"/>
        <dbReference type="ChEBI" id="CHEBI:57955"/>
        <dbReference type="ChEBI" id="CHEBI:58349"/>
        <dbReference type="ChEBI" id="CHEBI:61548"/>
        <dbReference type="EC" id="1.1.1.49"/>
    </reaction>
</comment>
<proteinExistence type="inferred from homology"/>
<dbReference type="Proteomes" id="UP001212841">
    <property type="component" value="Unassembled WGS sequence"/>
</dbReference>
<dbReference type="PRINTS" id="PR00079">
    <property type="entry name" value="G6PDHDRGNASE"/>
</dbReference>
<evidence type="ECO:0000256" key="5">
    <source>
        <dbReference type="ARBA" id="ARBA00022526"/>
    </source>
</evidence>
<evidence type="ECO:0000313" key="12">
    <source>
        <dbReference type="EMBL" id="KAJ3050110.1"/>
    </source>
</evidence>
<keyword evidence="7 9" id="KW-0560">Oxidoreductase</keyword>